<dbReference type="AlphaFoldDB" id="A0A6A9QSA9"/>
<dbReference type="Gene3D" id="1.10.10.760">
    <property type="entry name" value="E-set domains of sugar-utilizing enzymes"/>
    <property type="match status" value="1"/>
</dbReference>
<evidence type="ECO:0000256" key="1">
    <source>
        <dbReference type="ARBA" id="ARBA00004496"/>
    </source>
</evidence>
<dbReference type="GO" id="GO:0005992">
    <property type="term" value="P:trehalose biosynthetic process"/>
    <property type="evidence" value="ECO:0007669"/>
    <property type="project" value="UniProtKB-UniRule"/>
</dbReference>
<dbReference type="EC" id="3.2.1.141" evidence="4 13"/>
<evidence type="ECO:0000256" key="5">
    <source>
        <dbReference type="ARBA" id="ARBA00015938"/>
    </source>
</evidence>
<protein>
    <recommendedName>
        <fullName evidence="5 13">Malto-oligosyltrehalose trehalohydrolase</fullName>
        <shortName evidence="14">MTHase</shortName>
        <ecNumber evidence="4 13">3.2.1.141</ecNumber>
    </recommendedName>
    <alternativeName>
        <fullName evidence="11 14">4-alpha-D-((1-&gt;4)-alpha-D-glucano)trehalose trehalohydrolase</fullName>
    </alternativeName>
    <alternativeName>
        <fullName evidence="10 14">Maltooligosyl trehalose trehalohydrolase</fullName>
    </alternativeName>
</protein>
<dbReference type="InterPro" id="IPR017853">
    <property type="entry name" value="GH"/>
</dbReference>
<keyword evidence="7 14" id="KW-0378">Hydrolase</keyword>
<evidence type="ECO:0000256" key="8">
    <source>
        <dbReference type="ARBA" id="ARBA00023277"/>
    </source>
</evidence>
<dbReference type="InterPro" id="IPR012768">
    <property type="entry name" value="Trehalose_TreZ"/>
</dbReference>
<dbReference type="CDD" id="cd11325">
    <property type="entry name" value="AmyAc_GTHase"/>
    <property type="match status" value="1"/>
</dbReference>
<dbReference type="PIRSF" id="PIRSF006337">
    <property type="entry name" value="Trehalose_TreZ"/>
    <property type="match status" value="1"/>
</dbReference>
<dbReference type="NCBIfam" id="TIGR02402">
    <property type="entry name" value="trehalose_TreZ"/>
    <property type="match status" value="1"/>
</dbReference>
<evidence type="ECO:0000256" key="16">
    <source>
        <dbReference type="PIRSR" id="PIRSR006337-2"/>
    </source>
</evidence>
<evidence type="ECO:0000313" key="20">
    <source>
        <dbReference type="Proteomes" id="UP000470772"/>
    </source>
</evidence>
<dbReference type="InterPro" id="IPR006047">
    <property type="entry name" value="GH13_cat_dom"/>
</dbReference>
<evidence type="ECO:0000256" key="14">
    <source>
        <dbReference type="PIRNR" id="PIRNR006337"/>
    </source>
</evidence>
<evidence type="ECO:0000256" key="17">
    <source>
        <dbReference type="PIRSR" id="PIRSR006337-3"/>
    </source>
</evidence>
<evidence type="ECO:0000256" key="13">
    <source>
        <dbReference type="NCBIfam" id="TIGR02402"/>
    </source>
</evidence>
<evidence type="ECO:0000256" key="11">
    <source>
        <dbReference type="ARBA" id="ARBA00033284"/>
    </source>
</evidence>
<feature type="domain" description="Glycosyl hydrolase family 13 catalytic" evidence="18">
    <location>
        <begin position="105"/>
        <end position="484"/>
    </location>
</feature>
<dbReference type="InterPro" id="IPR014756">
    <property type="entry name" value="Ig_E-set"/>
</dbReference>
<evidence type="ECO:0000256" key="9">
    <source>
        <dbReference type="ARBA" id="ARBA00023295"/>
    </source>
</evidence>
<dbReference type="InterPro" id="IPR013783">
    <property type="entry name" value="Ig-like_fold"/>
</dbReference>
<evidence type="ECO:0000256" key="7">
    <source>
        <dbReference type="ARBA" id="ARBA00022801"/>
    </source>
</evidence>
<comment type="subcellular location">
    <subcellularLocation>
        <location evidence="1 15">Cytoplasm</location>
    </subcellularLocation>
</comment>
<keyword evidence="9 14" id="KW-0326">Glycosidase</keyword>
<comment type="pathway">
    <text evidence="2 14">Glycan biosynthesis; trehalose biosynthesis.</text>
</comment>
<dbReference type="EMBL" id="WGGD01000005">
    <property type="protein sequence ID" value="MUN28673.1"/>
    <property type="molecule type" value="Genomic_DNA"/>
</dbReference>
<name>A0A6A9QSA9_SULME</name>
<dbReference type="SMART" id="SM00642">
    <property type="entry name" value="Aamy"/>
    <property type="match status" value="1"/>
</dbReference>
<feature type="binding site" evidence="16">
    <location>
        <begin position="249"/>
        <end position="254"/>
    </location>
    <ligand>
        <name>substrate</name>
    </ligand>
</feature>
<dbReference type="PANTHER" id="PTHR43651:SF11">
    <property type="entry name" value="MALTO-OLIGOSYLTREHALOSE TREHALOHYDROLASE"/>
    <property type="match status" value="1"/>
</dbReference>
<feature type="binding site" evidence="16">
    <location>
        <begin position="307"/>
        <end position="311"/>
    </location>
    <ligand>
        <name>substrate</name>
    </ligand>
</feature>
<feature type="binding site" evidence="16">
    <location>
        <begin position="376"/>
        <end position="381"/>
    </location>
    <ligand>
        <name>substrate</name>
    </ligand>
</feature>
<organism evidence="19 20">
    <name type="scientific">Sulfuracidifex metallicus DSM 6482 = JCM 9184</name>
    <dbReference type="NCBI Taxonomy" id="523847"/>
    <lineage>
        <taxon>Archaea</taxon>
        <taxon>Thermoproteota</taxon>
        <taxon>Thermoprotei</taxon>
        <taxon>Sulfolobales</taxon>
        <taxon>Sulfolobaceae</taxon>
        <taxon>Sulfuracidifex</taxon>
    </lineage>
</organism>
<keyword evidence="8" id="KW-0119">Carbohydrate metabolism</keyword>
<feature type="active site" description="Nucleophile" evidence="15">
    <location>
        <position position="251"/>
    </location>
</feature>
<evidence type="ECO:0000256" key="4">
    <source>
        <dbReference type="ARBA" id="ARBA00012268"/>
    </source>
</evidence>
<dbReference type="Gene3D" id="2.60.40.10">
    <property type="entry name" value="Immunoglobulins"/>
    <property type="match status" value="1"/>
</dbReference>
<sequence>MLFGYETSNNKVRFSYWAPYQEKLSIILNDSETLDLEKKDSGMFEGEFSIKEYSRYKLRLGNGEVIPDPFSRFQPEGVHGSSQIININESYSKREIKKEDMIIYEIHVGTFTSQGNFDGIIEKLDYIKELDVNTIELMPINQFPGDRGWGYDETYLFAVQNSYGGPLSLKRLVKEAHRRNLWVILDVIYNHMGPEGNYLGKLGPYFSNMYKSPWGLSFNLDGNGSDFVRDLILSNVDYWIRYFDIDGFRLDAIHAIFDTSPIHILQRIAERVHKMERVVIAESDLNDPKIIREVDKCGYGIDAQWCDDFHHSLHAYVTGERTGYYEDYGNLEQVKKTLTNGYVYDGIYSKFRNKTFGEKVDDSVDGCRFIVYIQNHDQVGNRGRGERISTLVGKTKQITMAAIYVLSPFIPMIFMGEEYGESNPFLYFSSFSDDQLIQGVREGRKRDNGQDIDPQARETFELSKLSWNIDHEVLNSYKKLIQIRKMINEKCKRKFYVEASSNYIKFERGGIRIIANFASTLTERKFGTLLFKYGKVEEKEKEYQLEETGVVIEMVARPGFEPGTSGL</sequence>
<dbReference type="SUPFAM" id="SSF81296">
    <property type="entry name" value="E set domains"/>
    <property type="match status" value="1"/>
</dbReference>
<reference evidence="19 20" key="1">
    <citation type="submission" date="2019-10" db="EMBL/GenBank/DDBJ databases">
        <title>Sequencing and Assembly of Multiple Reported Metal-Biooxidizing Members of the Extremely Thermoacidophilic Archaeal Family Sulfolobaceae.</title>
        <authorList>
            <person name="Counts J.A."/>
            <person name="Kelly R.M."/>
        </authorList>
    </citation>
    <scope>NUCLEOTIDE SEQUENCE [LARGE SCALE GENOMIC DNA]</scope>
    <source>
        <strain evidence="19 20">DSM 6482</strain>
    </source>
</reference>
<dbReference type="RefSeq" id="WP_156017893.1">
    <property type="nucleotide sequence ID" value="NZ_WGGD01000005.1"/>
</dbReference>
<keyword evidence="20" id="KW-1185">Reference proteome</keyword>
<comment type="caution">
    <text evidence="19">The sequence shown here is derived from an EMBL/GenBank/DDBJ whole genome shotgun (WGS) entry which is preliminary data.</text>
</comment>
<dbReference type="GO" id="GO:0033942">
    <property type="term" value="F:4-alpha-D-(1-&gt;4)-alpha-D-glucanotrehalose trehalohydrolase activity"/>
    <property type="evidence" value="ECO:0007669"/>
    <property type="project" value="UniProtKB-EC"/>
</dbReference>
<accession>A0A6A9QSA9</accession>
<feature type="site" description="Transition state stabilizer" evidence="17">
    <location>
        <position position="377"/>
    </location>
</feature>
<comment type="catalytic activity">
    <reaction evidence="12 14">
        <text>hydrolysis of (1-&gt;4)-alpha-D-glucosidic linkage in 4-alpha-D-[(1-&gt;4)-alpha-D-glucanosyl]n trehalose to yield trehalose and (1-&gt;4)-alpha-D-glucan.</text>
        <dbReference type="EC" id="3.2.1.141"/>
    </reaction>
</comment>
<keyword evidence="6" id="KW-0963">Cytoplasm</keyword>
<dbReference type="UniPathway" id="UPA00299"/>
<evidence type="ECO:0000256" key="15">
    <source>
        <dbReference type="PIRSR" id="PIRSR006337-1"/>
    </source>
</evidence>
<feature type="active site" description="Proton donor" evidence="15">
    <location>
        <position position="282"/>
    </location>
</feature>
<evidence type="ECO:0000256" key="12">
    <source>
        <dbReference type="ARBA" id="ARBA00034013"/>
    </source>
</evidence>
<dbReference type="Pfam" id="PF00128">
    <property type="entry name" value="Alpha-amylase"/>
    <property type="match status" value="2"/>
</dbReference>
<evidence type="ECO:0000259" key="18">
    <source>
        <dbReference type="SMART" id="SM00642"/>
    </source>
</evidence>
<proteinExistence type="inferred from homology"/>
<evidence type="ECO:0000256" key="2">
    <source>
        <dbReference type="ARBA" id="ARBA00005199"/>
    </source>
</evidence>
<gene>
    <name evidence="19" type="primary">treZ</name>
    <name evidence="19" type="ORF">GC250_04280</name>
</gene>
<dbReference type="CDD" id="cd02853">
    <property type="entry name" value="E_set_MTHase_like_N"/>
    <property type="match status" value="1"/>
</dbReference>
<evidence type="ECO:0000256" key="6">
    <source>
        <dbReference type="ARBA" id="ARBA00022490"/>
    </source>
</evidence>
<evidence type="ECO:0000256" key="3">
    <source>
        <dbReference type="ARBA" id="ARBA00008061"/>
    </source>
</evidence>
<dbReference type="PANTHER" id="PTHR43651">
    <property type="entry name" value="1,4-ALPHA-GLUCAN-BRANCHING ENZYME"/>
    <property type="match status" value="1"/>
</dbReference>
<dbReference type="Proteomes" id="UP000470772">
    <property type="component" value="Unassembled WGS sequence"/>
</dbReference>
<dbReference type="GO" id="GO:0005737">
    <property type="term" value="C:cytoplasm"/>
    <property type="evidence" value="ECO:0007669"/>
    <property type="project" value="UniProtKB-SubCell"/>
</dbReference>
<dbReference type="Gene3D" id="3.20.20.80">
    <property type="entry name" value="Glycosidases"/>
    <property type="match status" value="1"/>
</dbReference>
<evidence type="ECO:0000256" key="10">
    <source>
        <dbReference type="ARBA" id="ARBA00032057"/>
    </source>
</evidence>
<dbReference type="SUPFAM" id="SSF51445">
    <property type="entry name" value="(Trans)glycosidases"/>
    <property type="match status" value="1"/>
</dbReference>
<evidence type="ECO:0000313" key="19">
    <source>
        <dbReference type="EMBL" id="MUN28673.1"/>
    </source>
</evidence>
<dbReference type="InterPro" id="IPR044901">
    <property type="entry name" value="Trehalose_TreZ_E-set_sf"/>
</dbReference>
<comment type="similarity">
    <text evidence="3 14">Belongs to the glycosyl hydrolase 13 family.</text>
</comment>